<accession>A0A2P2J0S7</accession>
<organism evidence="1">
    <name type="scientific">Rhizophora mucronata</name>
    <name type="common">Asiatic mangrove</name>
    <dbReference type="NCBI Taxonomy" id="61149"/>
    <lineage>
        <taxon>Eukaryota</taxon>
        <taxon>Viridiplantae</taxon>
        <taxon>Streptophyta</taxon>
        <taxon>Embryophyta</taxon>
        <taxon>Tracheophyta</taxon>
        <taxon>Spermatophyta</taxon>
        <taxon>Magnoliopsida</taxon>
        <taxon>eudicotyledons</taxon>
        <taxon>Gunneridae</taxon>
        <taxon>Pentapetalae</taxon>
        <taxon>rosids</taxon>
        <taxon>fabids</taxon>
        <taxon>Malpighiales</taxon>
        <taxon>Rhizophoraceae</taxon>
        <taxon>Rhizophora</taxon>
    </lineage>
</organism>
<protein>
    <submittedName>
        <fullName evidence="1">Uncharacterized protein</fullName>
    </submittedName>
</protein>
<dbReference type="EMBL" id="GGEC01006603">
    <property type="protein sequence ID" value="MBW87086.1"/>
    <property type="molecule type" value="Transcribed_RNA"/>
</dbReference>
<sequence length="69" mass="8072">MPLPMKLNISKTMCSSQVYMLKTQHSFDMPCTFVGHFKTNPTNNKYKKISIHMSDTFNNVLMCQHFQLL</sequence>
<name>A0A2P2J0S7_RHIMU</name>
<evidence type="ECO:0000313" key="1">
    <source>
        <dbReference type="EMBL" id="MBW87086.1"/>
    </source>
</evidence>
<dbReference type="AlphaFoldDB" id="A0A2P2J0S7"/>
<proteinExistence type="predicted"/>
<reference evidence="1" key="1">
    <citation type="submission" date="2018-02" db="EMBL/GenBank/DDBJ databases">
        <title>Rhizophora mucronata_Transcriptome.</title>
        <authorList>
            <person name="Meera S.P."/>
            <person name="Sreeshan A."/>
            <person name="Augustine A."/>
        </authorList>
    </citation>
    <scope>NUCLEOTIDE SEQUENCE</scope>
    <source>
        <tissue evidence="1">Leaf</tissue>
    </source>
</reference>